<dbReference type="EMBL" id="KL662087">
    <property type="protein sequence ID" value="KFM23087.1"/>
    <property type="molecule type" value="Genomic_DNA"/>
</dbReference>
<dbReference type="RefSeq" id="XP_011395957.1">
    <property type="nucleotide sequence ID" value="XM_011397655.1"/>
</dbReference>
<proteinExistence type="predicted"/>
<protein>
    <submittedName>
        <fullName evidence="2">Uncharacterized protein</fullName>
    </submittedName>
</protein>
<reference evidence="2 3" key="1">
    <citation type="journal article" date="2014" name="BMC Genomics">
        <title>Oil accumulation mechanisms of the oleaginous microalga Chlorella protothecoides revealed through its genome, transcriptomes, and proteomes.</title>
        <authorList>
            <person name="Gao C."/>
            <person name="Wang Y."/>
            <person name="Shen Y."/>
            <person name="Yan D."/>
            <person name="He X."/>
            <person name="Dai J."/>
            <person name="Wu Q."/>
        </authorList>
    </citation>
    <scope>NUCLEOTIDE SEQUENCE [LARGE SCALE GENOMIC DNA]</scope>
    <source>
        <strain evidence="2 3">0710</strain>
    </source>
</reference>
<keyword evidence="3" id="KW-1185">Reference proteome</keyword>
<evidence type="ECO:0000313" key="2">
    <source>
        <dbReference type="EMBL" id="KFM23087.1"/>
    </source>
</evidence>
<gene>
    <name evidence="2" type="ORF">F751_0836</name>
</gene>
<evidence type="ECO:0000313" key="3">
    <source>
        <dbReference type="Proteomes" id="UP000028924"/>
    </source>
</evidence>
<dbReference type="KEGG" id="apro:F751_0836"/>
<dbReference type="AlphaFoldDB" id="A0A087SBI3"/>
<dbReference type="GeneID" id="23612227"/>
<feature type="region of interest" description="Disordered" evidence="1">
    <location>
        <begin position="1"/>
        <end position="43"/>
    </location>
</feature>
<feature type="compositionally biased region" description="Basic residues" evidence="1">
    <location>
        <begin position="7"/>
        <end position="18"/>
    </location>
</feature>
<organism evidence="2 3">
    <name type="scientific">Auxenochlorella protothecoides</name>
    <name type="common">Green microalga</name>
    <name type="synonym">Chlorella protothecoides</name>
    <dbReference type="NCBI Taxonomy" id="3075"/>
    <lineage>
        <taxon>Eukaryota</taxon>
        <taxon>Viridiplantae</taxon>
        <taxon>Chlorophyta</taxon>
        <taxon>core chlorophytes</taxon>
        <taxon>Trebouxiophyceae</taxon>
        <taxon>Chlorellales</taxon>
        <taxon>Chlorellaceae</taxon>
        <taxon>Auxenochlorella</taxon>
    </lineage>
</organism>
<name>A0A087SBI3_AUXPR</name>
<evidence type="ECO:0000256" key="1">
    <source>
        <dbReference type="SAM" id="MobiDB-lite"/>
    </source>
</evidence>
<dbReference type="Proteomes" id="UP000028924">
    <property type="component" value="Unassembled WGS sequence"/>
</dbReference>
<accession>A0A087SBI3</accession>
<sequence length="170" mass="18313">MANSSAKRAHERGRHNHGRVGSSARGAAQTSGPGCSADTMPAPGIDRFHVRRCRSPRPSICSSPLARASWQTSNDTQALGRVRHSWRSGLRRAPLIPLRGFMGLHPSSLSIQRFQLPIRWMPPRAPTHQADTIQNPRCDSHLSMGRAAVSAAAPPAASTIIFQEATSALA</sequence>